<dbReference type="GO" id="GO:0008881">
    <property type="term" value="F:glutamate racemase activity"/>
    <property type="evidence" value="ECO:0007669"/>
    <property type="project" value="UniProtKB-UniRule"/>
</dbReference>
<dbReference type="EMBL" id="DSEC01000092">
    <property type="protein sequence ID" value="HER43084.1"/>
    <property type="molecule type" value="Genomic_DNA"/>
</dbReference>
<dbReference type="HAMAP" id="MF_00258">
    <property type="entry name" value="Glu_racemase"/>
    <property type="match status" value="1"/>
</dbReference>
<dbReference type="Pfam" id="PF01177">
    <property type="entry name" value="Asp_Glu_race"/>
    <property type="match status" value="1"/>
</dbReference>
<feature type="binding site" evidence="8">
    <location>
        <begin position="77"/>
        <end position="78"/>
    </location>
    <ligand>
        <name>substrate</name>
    </ligand>
</feature>
<keyword evidence="6 8" id="KW-0961">Cell wall biogenesis/degradation</keyword>
<comment type="caution">
    <text evidence="9">The sequence shown here is derived from an EMBL/GenBank/DDBJ whole genome shotgun (WGS) entry which is preliminary data.</text>
</comment>
<evidence type="ECO:0000256" key="7">
    <source>
        <dbReference type="ARBA" id="ARBA00070053"/>
    </source>
</evidence>
<evidence type="ECO:0000256" key="1">
    <source>
        <dbReference type="ARBA" id="ARBA00001602"/>
    </source>
</evidence>
<dbReference type="PROSITE" id="PS00924">
    <property type="entry name" value="ASP_GLU_RACEMASE_2"/>
    <property type="match status" value="1"/>
</dbReference>
<evidence type="ECO:0000256" key="5">
    <source>
        <dbReference type="ARBA" id="ARBA00023235"/>
    </source>
</evidence>
<comment type="catalytic activity">
    <reaction evidence="1 8">
        <text>L-glutamate = D-glutamate</text>
        <dbReference type="Rhea" id="RHEA:12813"/>
        <dbReference type="ChEBI" id="CHEBI:29985"/>
        <dbReference type="ChEBI" id="CHEBI:29986"/>
        <dbReference type="EC" id="5.1.1.3"/>
    </reaction>
</comment>
<dbReference type="Gene3D" id="3.40.50.1860">
    <property type="match status" value="2"/>
</dbReference>
<dbReference type="InterPro" id="IPR033134">
    <property type="entry name" value="Asp/Glu_racemase_AS_2"/>
</dbReference>
<evidence type="ECO:0000256" key="2">
    <source>
        <dbReference type="ARBA" id="ARBA00013090"/>
    </source>
</evidence>
<dbReference type="PROSITE" id="PS00923">
    <property type="entry name" value="ASP_GLU_RACEMASE_1"/>
    <property type="match status" value="1"/>
</dbReference>
<protein>
    <recommendedName>
        <fullName evidence="7 8">Glutamate racemase</fullName>
        <ecNumber evidence="2 8">5.1.1.3</ecNumber>
    </recommendedName>
</protein>
<feature type="active site" description="Proton donor/acceptor" evidence="8">
    <location>
        <position position="76"/>
    </location>
</feature>
<dbReference type="InterPro" id="IPR001920">
    <property type="entry name" value="Asp/Glu_race"/>
</dbReference>
<dbReference type="GO" id="GO:0008360">
    <property type="term" value="P:regulation of cell shape"/>
    <property type="evidence" value="ECO:0007669"/>
    <property type="project" value="UniProtKB-KW"/>
</dbReference>
<keyword evidence="5 8" id="KW-0413">Isomerase</keyword>
<evidence type="ECO:0000256" key="4">
    <source>
        <dbReference type="ARBA" id="ARBA00022984"/>
    </source>
</evidence>
<dbReference type="SUPFAM" id="SSF53681">
    <property type="entry name" value="Aspartate/glutamate racemase"/>
    <property type="match status" value="2"/>
</dbReference>
<feature type="active site" description="Proton donor/acceptor" evidence="8">
    <location>
        <position position="187"/>
    </location>
</feature>
<proteinExistence type="inferred from homology"/>
<keyword evidence="4 8" id="KW-0573">Peptidoglycan synthesis</keyword>
<accession>A0A7V2F336</accession>
<evidence type="ECO:0000256" key="8">
    <source>
        <dbReference type="HAMAP-Rule" id="MF_00258"/>
    </source>
</evidence>
<dbReference type="EC" id="5.1.1.3" evidence="2 8"/>
<reference evidence="9" key="1">
    <citation type="journal article" date="2020" name="mSystems">
        <title>Genome- and Community-Level Interaction Insights into Carbon Utilization and Element Cycling Functions of Hydrothermarchaeota in Hydrothermal Sediment.</title>
        <authorList>
            <person name="Zhou Z."/>
            <person name="Liu Y."/>
            <person name="Xu W."/>
            <person name="Pan J."/>
            <person name="Luo Z.H."/>
            <person name="Li M."/>
        </authorList>
    </citation>
    <scope>NUCLEOTIDE SEQUENCE [LARGE SCALE GENOMIC DNA]</scope>
    <source>
        <strain evidence="9">SpSt-1233</strain>
    </source>
</reference>
<sequence>MGEEAGKPIGVFDSGIGGLTVVRELMQRLPNEEIVYFGDTARLPYGTKSPETVLRFSRQNLSFLKDRNVKLIVVACNTASSVALSTLVEEEEMPVVGVLLPGARAAARTTRNKRVGVIGTPATIRSGAYEQALREIEPGIEIWSLPCPLFVPLAEEGWLDNEVTYLTAKYYLEPLASFGADTLVLGCTHYPLLAGVIGRVVGEKVALVDSARETALEVERILSAKGLGNDSGVPGKIHVYVSDVPYLIREVGERFLGRPIERIERVSFQ</sequence>
<dbReference type="PANTHER" id="PTHR21198">
    <property type="entry name" value="GLUTAMATE RACEMASE"/>
    <property type="match status" value="1"/>
</dbReference>
<dbReference type="GO" id="GO:0009252">
    <property type="term" value="P:peptidoglycan biosynthetic process"/>
    <property type="evidence" value="ECO:0007669"/>
    <property type="project" value="UniProtKB-UniRule"/>
</dbReference>
<evidence type="ECO:0000256" key="6">
    <source>
        <dbReference type="ARBA" id="ARBA00023316"/>
    </source>
</evidence>
<name>A0A7V2F336_UNCEI</name>
<gene>
    <name evidence="8" type="primary">murI</name>
    <name evidence="9" type="ORF">ENO08_01320</name>
</gene>
<feature type="binding site" evidence="8">
    <location>
        <begin position="45"/>
        <end position="46"/>
    </location>
    <ligand>
        <name>substrate</name>
    </ligand>
</feature>
<evidence type="ECO:0000256" key="3">
    <source>
        <dbReference type="ARBA" id="ARBA00022960"/>
    </source>
</evidence>
<dbReference type="InterPro" id="IPR018187">
    <property type="entry name" value="Asp/Glu_racemase_AS_1"/>
</dbReference>
<dbReference type="InterPro" id="IPR004391">
    <property type="entry name" value="Glu_race"/>
</dbReference>
<evidence type="ECO:0000313" key="9">
    <source>
        <dbReference type="EMBL" id="HER43084.1"/>
    </source>
</evidence>
<dbReference type="FunFam" id="3.40.50.1860:FF:000002">
    <property type="entry name" value="Glutamate racemase"/>
    <property type="match status" value="1"/>
</dbReference>
<feature type="binding site" evidence="8">
    <location>
        <begin position="188"/>
        <end position="189"/>
    </location>
    <ligand>
        <name>substrate</name>
    </ligand>
</feature>
<dbReference type="Proteomes" id="UP000886069">
    <property type="component" value="Unassembled WGS sequence"/>
</dbReference>
<dbReference type="AlphaFoldDB" id="A0A7V2F336"/>
<keyword evidence="3 8" id="KW-0133">Cell shape</keyword>
<feature type="binding site" evidence="8">
    <location>
        <begin position="13"/>
        <end position="14"/>
    </location>
    <ligand>
        <name>substrate</name>
    </ligand>
</feature>
<dbReference type="UniPathway" id="UPA00219"/>
<dbReference type="PANTHER" id="PTHR21198:SF2">
    <property type="entry name" value="GLUTAMATE RACEMASE"/>
    <property type="match status" value="1"/>
</dbReference>
<dbReference type="GO" id="GO:0071555">
    <property type="term" value="P:cell wall organization"/>
    <property type="evidence" value="ECO:0007669"/>
    <property type="project" value="UniProtKB-KW"/>
</dbReference>
<comment type="function">
    <text evidence="8">Provides the (R)-glutamate required for cell wall biosynthesis.</text>
</comment>
<organism evidence="9">
    <name type="scientific">Eiseniibacteriota bacterium</name>
    <dbReference type="NCBI Taxonomy" id="2212470"/>
    <lineage>
        <taxon>Bacteria</taxon>
        <taxon>Candidatus Eiseniibacteriota</taxon>
    </lineage>
</organism>
<dbReference type="InterPro" id="IPR015942">
    <property type="entry name" value="Asp/Glu/hydantoin_racemase"/>
</dbReference>
<comment type="similarity">
    <text evidence="8">Belongs to the aspartate/glutamate racemases family.</text>
</comment>
<dbReference type="NCBIfam" id="TIGR00067">
    <property type="entry name" value="glut_race"/>
    <property type="match status" value="1"/>
</dbReference>
<comment type="pathway">
    <text evidence="8">Cell wall biogenesis; peptidoglycan biosynthesis.</text>
</comment>